<dbReference type="AlphaFoldDB" id="A0A0L7LS61"/>
<dbReference type="InterPro" id="IPR050598">
    <property type="entry name" value="AminoAcid_Transporter"/>
</dbReference>
<organism evidence="2 3">
    <name type="scientific">Operophtera brumata</name>
    <name type="common">Winter moth</name>
    <name type="synonym">Phalaena brumata</name>
    <dbReference type="NCBI Taxonomy" id="104452"/>
    <lineage>
        <taxon>Eukaryota</taxon>
        <taxon>Metazoa</taxon>
        <taxon>Ecdysozoa</taxon>
        <taxon>Arthropoda</taxon>
        <taxon>Hexapoda</taxon>
        <taxon>Insecta</taxon>
        <taxon>Pterygota</taxon>
        <taxon>Neoptera</taxon>
        <taxon>Endopterygota</taxon>
        <taxon>Lepidoptera</taxon>
        <taxon>Glossata</taxon>
        <taxon>Ditrysia</taxon>
        <taxon>Geometroidea</taxon>
        <taxon>Geometridae</taxon>
        <taxon>Larentiinae</taxon>
        <taxon>Operophtera</taxon>
    </lineage>
</organism>
<evidence type="ECO:0000313" key="2">
    <source>
        <dbReference type="EMBL" id="KOB78219.1"/>
    </source>
</evidence>
<evidence type="ECO:0000313" key="3">
    <source>
        <dbReference type="Proteomes" id="UP000037510"/>
    </source>
</evidence>
<dbReference type="Proteomes" id="UP000037510">
    <property type="component" value="Unassembled WGS sequence"/>
</dbReference>
<feature type="transmembrane region" description="Helical" evidence="1">
    <location>
        <begin position="9"/>
        <end position="27"/>
    </location>
</feature>
<keyword evidence="1" id="KW-0812">Transmembrane</keyword>
<gene>
    <name evidence="2" type="ORF">OBRU01_01968</name>
</gene>
<dbReference type="EMBL" id="JTDY01000221">
    <property type="protein sequence ID" value="KOB78219.1"/>
    <property type="molecule type" value="Genomic_DNA"/>
</dbReference>
<accession>A0A0L7LS61</accession>
<reference evidence="2 3" key="1">
    <citation type="journal article" date="2015" name="Genome Biol. Evol.">
        <title>The genome of winter moth (Operophtera brumata) provides a genomic perspective on sexual dimorphism and phenology.</title>
        <authorList>
            <person name="Derks M.F."/>
            <person name="Smit S."/>
            <person name="Salis L."/>
            <person name="Schijlen E."/>
            <person name="Bossers A."/>
            <person name="Mateman C."/>
            <person name="Pijl A.S."/>
            <person name="de Ridder D."/>
            <person name="Groenen M.A."/>
            <person name="Visser M.E."/>
            <person name="Megens H.J."/>
        </authorList>
    </citation>
    <scope>NUCLEOTIDE SEQUENCE [LARGE SCALE GENOMIC DNA]</scope>
    <source>
        <strain evidence="2">WM2013NL</strain>
        <tissue evidence="2">Head and thorax</tissue>
    </source>
</reference>
<proteinExistence type="predicted"/>
<keyword evidence="3" id="KW-1185">Reference proteome</keyword>
<name>A0A0L7LS61_OPEBR</name>
<sequence length="72" mass="8321">MMRVSGADYAYIMETFGPFAAFIRLWIECMIVRPCSQVTTCLTYIHTMMRVSGADYAYIMETFVPFSAFIRP</sequence>
<dbReference type="GO" id="GO:0015179">
    <property type="term" value="F:L-amino acid transmembrane transporter activity"/>
    <property type="evidence" value="ECO:0007669"/>
    <property type="project" value="TreeGrafter"/>
</dbReference>
<keyword evidence="1" id="KW-0472">Membrane</keyword>
<protein>
    <submittedName>
        <fullName evidence="2">Cationic amino acid transporter</fullName>
    </submittedName>
</protein>
<dbReference type="STRING" id="104452.A0A0L7LS61"/>
<dbReference type="PANTHER" id="PTHR11785:SF531">
    <property type="entry name" value="LARGE NEUTRAL AMINO ACIDS TRANSPORTER SMALL SUBUNIT 1"/>
    <property type="match status" value="1"/>
</dbReference>
<evidence type="ECO:0000256" key="1">
    <source>
        <dbReference type="SAM" id="Phobius"/>
    </source>
</evidence>
<comment type="caution">
    <text evidence="2">The sequence shown here is derived from an EMBL/GenBank/DDBJ whole genome shotgun (WGS) entry which is preliminary data.</text>
</comment>
<dbReference type="PANTHER" id="PTHR11785">
    <property type="entry name" value="AMINO ACID TRANSPORTER"/>
    <property type="match status" value="1"/>
</dbReference>
<keyword evidence="1" id="KW-1133">Transmembrane helix</keyword>